<feature type="domain" description="Glycosyl hydrolase-like 10" evidence="2">
    <location>
        <begin position="55"/>
        <end position="351"/>
    </location>
</feature>
<dbReference type="eggNOG" id="COG1649">
    <property type="taxonomic scope" value="Bacteria"/>
</dbReference>
<sequence length="490" mass="56170">MKRYTSFIGLLLSVILLLVASCGTTKKTTREKETIKVPIMKSDTSTVALAMPHKEVRAVWVATIGGIDWPREHFSETAQKAWYTQMLDTLQRLNINTVYFQIRPKADAFYDSPYEPWSQYITGYRGKAPGYDVLKWAIDETHKRGMSFHAWMNPYRIDQKQRPKDKFSQLDDKIPSQFVKDYRMVRIYNPAMPETRQRVCDIVADLLRRYDVDGIHIDDYFYPALQKNEKMRDEAEYRRYGKGFASVAEFRRAMVDSLIVGMHDTIKAIRPAAIFSVSPQGNYENNYNTMYADIALWSSHGWCDVVIPQLYWSTERWFLPRLKWFSENATHRTKLVIGYALYRFDAKAKDPCYRSADDLSRQMDAARADDVSGDALYSAIWLMKNPVGINSIIARHYPTPVLAPYLGQGDEVRPDAPQGLNTNGSELFWQPVKDCYYAVYKVMNGKAVLVSVVYNNKAAVAPAATYFVTAVRKGCNAESRPSATVNLSPQ</sequence>
<dbReference type="PROSITE" id="PS51257">
    <property type="entry name" value="PROKAR_LIPOPROTEIN"/>
    <property type="match status" value="1"/>
</dbReference>
<dbReference type="Pfam" id="PF02638">
    <property type="entry name" value="GHL10"/>
    <property type="match status" value="1"/>
</dbReference>
<dbReference type="SUPFAM" id="SSF51445">
    <property type="entry name" value="(Trans)glycosidases"/>
    <property type="match status" value="1"/>
</dbReference>
<dbReference type="EMBL" id="GL945017">
    <property type="protein sequence ID" value="EGN58158.1"/>
    <property type="molecule type" value="Genomic_DNA"/>
</dbReference>
<dbReference type="InterPro" id="IPR052177">
    <property type="entry name" value="Divisome_Glycosyl_Hydrolase"/>
</dbReference>
<dbReference type="Proteomes" id="UP000002772">
    <property type="component" value="Unassembled WGS sequence"/>
</dbReference>
<gene>
    <name evidence="3" type="ORF">Premu_2812</name>
</gene>
<dbReference type="InterPro" id="IPR017853">
    <property type="entry name" value="GH"/>
</dbReference>
<dbReference type="PANTHER" id="PTHR43405">
    <property type="entry name" value="GLYCOSYL HYDROLASE DIGH"/>
    <property type="match status" value="1"/>
</dbReference>
<name>F8N5K0_9BACT</name>
<dbReference type="AlphaFoldDB" id="F8N5K0"/>
<dbReference type="HOGENOM" id="CLU_019247_2_1_10"/>
<dbReference type="RefSeq" id="WP_007576180.1">
    <property type="nucleotide sequence ID" value="NZ_BPTS01000002.1"/>
</dbReference>
<dbReference type="PANTHER" id="PTHR43405:SF1">
    <property type="entry name" value="GLYCOSYL HYDROLASE DIGH"/>
    <property type="match status" value="1"/>
</dbReference>
<accession>F8N5K0</accession>
<proteinExistence type="predicted"/>
<reference evidence="4" key="1">
    <citation type="journal article" date="2011" name="Stand. Genomic Sci.">
        <title>Non-contiguous finished genome sequence of the opportunistic oral pathogen Prevotella multisaccharivorax type strain (PPPA20).</title>
        <authorList>
            <person name="Pati A."/>
            <person name="Gronow S."/>
            <person name="Lu M."/>
            <person name="Lapidus A."/>
            <person name="Nolan M."/>
            <person name="Lucas S."/>
            <person name="Hammon N."/>
            <person name="Deshpande S."/>
            <person name="Cheng J.F."/>
            <person name="Tapia R."/>
            <person name="Han C."/>
            <person name="Goodwin L."/>
            <person name="Pitluck S."/>
            <person name="Liolios K."/>
            <person name="Pagani I."/>
            <person name="Mavromatis K."/>
            <person name="Mikhailova N."/>
            <person name="Huntemann M."/>
            <person name="Chen A."/>
            <person name="Palaniappan K."/>
            <person name="Land M."/>
            <person name="Hauser L."/>
            <person name="Detter J.C."/>
            <person name="Brambilla E.M."/>
            <person name="Rohde M."/>
            <person name="Goker M."/>
            <person name="Woyke T."/>
            <person name="Bristow J."/>
            <person name="Eisen J.A."/>
            <person name="Markowitz V."/>
            <person name="Hugenholtz P."/>
            <person name="Kyrpides N.C."/>
            <person name="Klenk H.P."/>
            <person name="Ivanova N."/>
        </authorList>
    </citation>
    <scope>NUCLEOTIDE SEQUENCE [LARGE SCALE GENOMIC DNA]</scope>
    <source>
        <strain evidence="4">DSM 17128</strain>
    </source>
</reference>
<keyword evidence="4" id="KW-1185">Reference proteome</keyword>
<keyword evidence="1" id="KW-0732">Signal</keyword>
<dbReference type="STRING" id="688246.Premu_2812"/>
<evidence type="ECO:0000256" key="1">
    <source>
        <dbReference type="ARBA" id="ARBA00022729"/>
    </source>
</evidence>
<dbReference type="Gene3D" id="3.20.20.80">
    <property type="entry name" value="Glycosidases"/>
    <property type="match status" value="1"/>
</dbReference>
<evidence type="ECO:0000313" key="3">
    <source>
        <dbReference type="EMBL" id="EGN58158.1"/>
    </source>
</evidence>
<evidence type="ECO:0000313" key="4">
    <source>
        <dbReference type="Proteomes" id="UP000002772"/>
    </source>
</evidence>
<evidence type="ECO:0000259" key="2">
    <source>
        <dbReference type="Pfam" id="PF02638"/>
    </source>
</evidence>
<protein>
    <recommendedName>
        <fullName evidence="2">Glycosyl hydrolase-like 10 domain-containing protein</fullName>
    </recommendedName>
</protein>
<organism evidence="3 4">
    <name type="scientific">Hallella multisaccharivorax DSM 17128</name>
    <dbReference type="NCBI Taxonomy" id="688246"/>
    <lineage>
        <taxon>Bacteria</taxon>
        <taxon>Pseudomonadati</taxon>
        <taxon>Bacteroidota</taxon>
        <taxon>Bacteroidia</taxon>
        <taxon>Bacteroidales</taxon>
        <taxon>Prevotellaceae</taxon>
        <taxon>Hallella</taxon>
    </lineage>
</organism>
<dbReference type="InterPro" id="IPR003790">
    <property type="entry name" value="GHL10"/>
</dbReference>